<feature type="domain" description="LamG-like jellyroll fold" evidence="3">
    <location>
        <begin position="22"/>
        <end position="169"/>
    </location>
</feature>
<evidence type="ECO:0000259" key="3">
    <source>
        <dbReference type="SMART" id="SM00560"/>
    </source>
</evidence>
<name>A0ABW3CI39_9ACTN</name>
<proteinExistence type="predicted"/>
<dbReference type="SMART" id="SM00560">
    <property type="entry name" value="LamGL"/>
    <property type="match status" value="1"/>
</dbReference>
<dbReference type="Pfam" id="PF13385">
    <property type="entry name" value="Laminin_G_3"/>
    <property type="match status" value="1"/>
</dbReference>
<dbReference type="InterPro" id="IPR006558">
    <property type="entry name" value="LamG-like"/>
</dbReference>
<dbReference type="SUPFAM" id="SSF49899">
    <property type="entry name" value="Concanavalin A-like lectins/glucanases"/>
    <property type="match status" value="1"/>
</dbReference>
<dbReference type="InterPro" id="IPR013320">
    <property type="entry name" value="ConA-like_dom_sf"/>
</dbReference>
<gene>
    <name evidence="4" type="ORF">ACFQ07_17110</name>
</gene>
<keyword evidence="1" id="KW-0732">Signal</keyword>
<dbReference type="Proteomes" id="UP001597083">
    <property type="component" value="Unassembled WGS sequence"/>
</dbReference>
<evidence type="ECO:0000313" key="4">
    <source>
        <dbReference type="EMBL" id="MFD0853960.1"/>
    </source>
</evidence>
<evidence type="ECO:0000256" key="1">
    <source>
        <dbReference type="ARBA" id="ARBA00022729"/>
    </source>
</evidence>
<keyword evidence="5" id="KW-1185">Reference proteome</keyword>
<comment type="caution">
    <text evidence="4">The sequence shown here is derived from an EMBL/GenBank/DDBJ whole genome shotgun (WGS) entry which is preliminary data.</text>
</comment>
<evidence type="ECO:0000256" key="2">
    <source>
        <dbReference type="ARBA" id="ARBA00023157"/>
    </source>
</evidence>
<sequence length="231" mass="25548">MSLDNTALQYAATQRPVVNTTKSFAVSAWLKPDGSATSPTRNFTAVSTRGEQMSGFYLKYVEANDTWVFARTARDIHSSGDEGWYQATWRQGVHTDEWTHVVGVYDAIDQRLKIYVNGEKGEDSARVTSPWSATGPLEIGRAQWDAGPADYWAGEIDDVSVYDRIVGAGEVEEMVTRHPDLKGRWKFNSEGCTSTECAGETKTGVWTAPGWVEALEPGRVKGYGTPEEVLR</sequence>
<evidence type="ECO:0000313" key="5">
    <source>
        <dbReference type="Proteomes" id="UP001597083"/>
    </source>
</evidence>
<protein>
    <submittedName>
        <fullName evidence="4">LamG domain-containing protein</fullName>
    </submittedName>
</protein>
<keyword evidence="2" id="KW-1015">Disulfide bond</keyword>
<reference evidence="5" key="1">
    <citation type="journal article" date="2019" name="Int. J. Syst. Evol. Microbiol.">
        <title>The Global Catalogue of Microorganisms (GCM) 10K type strain sequencing project: providing services to taxonomists for standard genome sequencing and annotation.</title>
        <authorList>
            <consortium name="The Broad Institute Genomics Platform"/>
            <consortium name="The Broad Institute Genome Sequencing Center for Infectious Disease"/>
            <person name="Wu L."/>
            <person name="Ma J."/>
        </authorList>
    </citation>
    <scope>NUCLEOTIDE SEQUENCE [LARGE SCALE GENOMIC DNA]</scope>
    <source>
        <strain evidence="5">JCM 31696</strain>
    </source>
</reference>
<dbReference type="EMBL" id="JBHTIR010002586">
    <property type="protein sequence ID" value="MFD0853960.1"/>
    <property type="molecule type" value="Genomic_DNA"/>
</dbReference>
<accession>A0ABW3CI39</accession>
<dbReference type="Gene3D" id="2.60.120.200">
    <property type="match status" value="1"/>
</dbReference>
<organism evidence="4 5">
    <name type="scientific">Actinomadura adrarensis</name>
    <dbReference type="NCBI Taxonomy" id="1819600"/>
    <lineage>
        <taxon>Bacteria</taxon>
        <taxon>Bacillati</taxon>
        <taxon>Actinomycetota</taxon>
        <taxon>Actinomycetes</taxon>
        <taxon>Streptosporangiales</taxon>
        <taxon>Thermomonosporaceae</taxon>
        <taxon>Actinomadura</taxon>
    </lineage>
</organism>